<dbReference type="Proteomes" id="UP000177996">
    <property type="component" value="Unassembled WGS sequence"/>
</dbReference>
<proteinExistence type="predicted"/>
<organism evidence="1 2">
    <name type="scientific">Candidatus Lloydbacteria bacterium RIFCSPHIGHO2_02_FULL_50_13</name>
    <dbReference type="NCBI Taxonomy" id="1798661"/>
    <lineage>
        <taxon>Bacteria</taxon>
        <taxon>Candidatus Lloydiibacteriota</taxon>
    </lineage>
</organism>
<reference evidence="1 2" key="1">
    <citation type="journal article" date="2016" name="Nat. Commun.">
        <title>Thousands of microbial genomes shed light on interconnected biogeochemical processes in an aquifer system.</title>
        <authorList>
            <person name="Anantharaman K."/>
            <person name="Brown C.T."/>
            <person name="Hug L.A."/>
            <person name="Sharon I."/>
            <person name="Castelle C.J."/>
            <person name="Probst A.J."/>
            <person name="Thomas B.C."/>
            <person name="Singh A."/>
            <person name="Wilkins M.J."/>
            <person name="Karaoz U."/>
            <person name="Brodie E.L."/>
            <person name="Williams K.H."/>
            <person name="Hubbard S.S."/>
            <person name="Banfield J.F."/>
        </authorList>
    </citation>
    <scope>NUCLEOTIDE SEQUENCE [LARGE SCALE GENOMIC DNA]</scope>
</reference>
<gene>
    <name evidence="1" type="ORF">A3D65_02900</name>
</gene>
<accession>A0A1G2D328</accession>
<protein>
    <submittedName>
        <fullName evidence="1">Uncharacterized protein</fullName>
    </submittedName>
</protein>
<evidence type="ECO:0000313" key="2">
    <source>
        <dbReference type="Proteomes" id="UP000177996"/>
    </source>
</evidence>
<dbReference type="STRING" id="1798661.A3D65_02900"/>
<dbReference type="AlphaFoldDB" id="A0A1G2D328"/>
<name>A0A1G2D328_9BACT</name>
<sequence length="393" mass="41965">MTIIAASFYKEINMVKLKIGGREVAMVKFFAATDKAAAFEFVETRPGASVVCLDTPPTPVFGEFVRELTEVGRVVIVRDHHDVAGDPKSPRNVEIRAAADSIRAVCGANTVVSNRVANPACSSLIVAGEFAGDEFMIVADQDMDGLTAAMKALGVVYHELDTDAAILDGTLARKTREFGLSSLGELLVKGSATLPPFNDRNYEVAAQELYGSWVAATQGDSAALESLATKVAKFEEMVVKAKALAATATEVAPGCWLVDVTGQHGFHLGTLSASLEARPGCKVTIVRKDDGPIAKIGGVQYSFARHSADKDTDLKSLFPAGFKSSPEEGYIGNVPFLVHCGEKQWAEHVRVALLEKFGRRDICGYCGADNGPMDPQRGGIYRNGFDCCYCGGN</sequence>
<comment type="caution">
    <text evidence="1">The sequence shown here is derived from an EMBL/GenBank/DDBJ whole genome shotgun (WGS) entry which is preliminary data.</text>
</comment>
<evidence type="ECO:0000313" key="1">
    <source>
        <dbReference type="EMBL" id="OGZ07882.1"/>
    </source>
</evidence>
<dbReference type="EMBL" id="MHLL01000050">
    <property type="protein sequence ID" value="OGZ07882.1"/>
    <property type="molecule type" value="Genomic_DNA"/>
</dbReference>